<gene>
    <name evidence="3" type="ordered locus">SAR116_1236</name>
</gene>
<keyword evidence="3" id="KW-0808">Transferase</keyword>
<dbReference type="AlphaFoldDB" id="D5BT82"/>
<protein>
    <submittedName>
        <fullName evidence="3">Glycosyl transferase, group 1</fullName>
        <ecNumber evidence="3">2.4.1.345</ecNumber>
    </submittedName>
</protein>
<evidence type="ECO:0000259" key="1">
    <source>
        <dbReference type="Pfam" id="PF00534"/>
    </source>
</evidence>
<dbReference type="EMBL" id="CP001751">
    <property type="protein sequence ID" value="ADE39479.1"/>
    <property type="molecule type" value="Genomic_DNA"/>
</dbReference>
<dbReference type="Gene3D" id="3.40.50.2000">
    <property type="entry name" value="Glycogen Phosphorylase B"/>
    <property type="match status" value="2"/>
</dbReference>
<reference evidence="3 4" key="1">
    <citation type="journal article" date="2010" name="J. Bacteriol.">
        <title>Complete genome sequence of "Candidatus Puniceispirillum marinum" IMCC1322, a representative of the SAR116 clade in the Alphaproteobacteria.</title>
        <authorList>
            <person name="Oh H.M."/>
            <person name="Kwon K.K."/>
            <person name="Kang I."/>
            <person name="Kang S.G."/>
            <person name="Lee J.H."/>
            <person name="Kim S.J."/>
            <person name="Cho J.C."/>
        </authorList>
    </citation>
    <scope>NUCLEOTIDE SEQUENCE [LARGE SCALE GENOMIC DNA]</scope>
    <source>
        <strain evidence="3 4">IMCC1322</strain>
    </source>
</reference>
<dbReference type="PANTHER" id="PTHR45947:SF3">
    <property type="entry name" value="SULFOQUINOVOSYL TRANSFERASE SQD2"/>
    <property type="match status" value="1"/>
</dbReference>
<dbReference type="Pfam" id="PF00534">
    <property type="entry name" value="Glycos_transf_1"/>
    <property type="match status" value="1"/>
</dbReference>
<keyword evidence="3" id="KW-0328">Glycosyltransferase</keyword>
<dbReference type="InterPro" id="IPR028098">
    <property type="entry name" value="Glyco_trans_4-like_N"/>
</dbReference>
<dbReference type="eggNOG" id="COG0438">
    <property type="taxonomic scope" value="Bacteria"/>
</dbReference>
<dbReference type="SUPFAM" id="SSF53756">
    <property type="entry name" value="UDP-Glycosyltransferase/glycogen phosphorylase"/>
    <property type="match status" value="1"/>
</dbReference>
<accession>D5BT82</accession>
<dbReference type="HOGENOM" id="CLU_009583_0_3_5"/>
<dbReference type="CDD" id="cd03819">
    <property type="entry name" value="GT4_WavL-like"/>
    <property type="match status" value="1"/>
</dbReference>
<dbReference type="EC" id="2.4.1.345" evidence="3"/>
<organism evidence="3 4">
    <name type="scientific">Puniceispirillum marinum (strain IMCC1322)</name>
    <dbReference type="NCBI Taxonomy" id="488538"/>
    <lineage>
        <taxon>Bacteria</taxon>
        <taxon>Pseudomonadati</taxon>
        <taxon>Pseudomonadota</taxon>
        <taxon>Alphaproteobacteria</taxon>
        <taxon>Candidatus Puniceispirillales</taxon>
        <taxon>Candidatus Puniceispirillaceae</taxon>
        <taxon>Candidatus Puniceispirillum</taxon>
    </lineage>
</organism>
<dbReference type="KEGG" id="apb:SAR116_1236"/>
<feature type="domain" description="Glycosyltransferase subfamily 4-like N-terminal" evidence="2">
    <location>
        <begin position="30"/>
        <end position="184"/>
    </location>
</feature>
<dbReference type="Proteomes" id="UP000007460">
    <property type="component" value="Chromosome"/>
</dbReference>
<name>D5BT82_PUNMI</name>
<dbReference type="OrthoDB" id="5147801at2"/>
<dbReference type="CAZy" id="GT4">
    <property type="family name" value="Glycosyltransferase Family 4"/>
</dbReference>
<keyword evidence="4" id="KW-1185">Reference proteome</keyword>
<dbReference type="InterPro" id="IPR001296">
    <property type="entry name" value="Glyco_trans_1"/>
</dbReference>
<evidence type="ECO:0000313" key="3">
    <source>
        <dbReference type="EMBL" id="ADE39479.1"/>
    </source>
</evidence>
<dbReference type="STRING" id="488538.SAR116_1236"/>
<proteinExistence type="predicted"/>
<evidence type="ECO:0000313" key="4">
    <source>
        <dbReference type="Proteomes" id="UP000007460"/>
    </source>
</evidence>
<evidence type="ECO:0000259" key="2">
    <source>
        <dbReference type="Pfam" id="PF13439"/>
    </source>
</evidence>
<dbReference type="Pfam" id="PF13439">
    <property type="entry name" value="Glyco_transf_4"/>
    <property type="match status" value="1"/>
</dbReference>
<dbReference type="GO" id="GO:0043750">
    <property type="term" value="F:phosphatidylinositol alpha-mannosyltransferase activity"/>
    <property type="evidence" value="ECO:0007669"/>
    <property type="project" value="UniProtKB-EC"/>
</dbReference>
<sequence>MANTPRLSKTNTPQDQRPVIVQILPALGRGGVERGTIEMAQAIEKAGGRAVVISAGGPLERHIVRCGATHHTLPVNVKNPLKWGSIRRRLQKILQDEDADIVHVRSRAPAWIALPVAKTLRIPTVSTVHGRFQAHSIFKRIYNGKIIKVDHVIAISKYVKQLITSQFVGVEERMTVIHRGVDVDVFDPQAVNQTRIINFADSVALPEEMPVVMLPARPTLWKGHEILLDALALIKDMPFICLFVGAADGKQAFIDRISRHGTDLGLEGRFRLSHAVDDMPAALMVADVVVMPSITPEPFGRISLEAQAMGRPVVAFDHGGAVESIKHGQTGWLATPGDAESLADCIRQALELQGSNRQVLADKSRTHIERNFSTTRMCNETVKIYRRILQKSQLANTG</sequence>
<feature type="domain" description="Glycosyl transferase family 1" evidence="1">
    <location>
        <begin position="202"/>
        <end position="361"/>
    </location>
</feature>
<dbReference type="RefSeq" id="WP_013046106.1">
    <property type="nucleotide sequence ID" value="NC_014010.1"/>
</dbReference>
<dbReference type="PANTHER" id="PTHR45947">
    <property type="entry name" value="SULFOQUINOVOSYL TRANSFERASE SQD2"/>
    <property type="match status" value="1"/>
</dbReference>
<dbReference type="InterPro" id="IPR050194">
    <property type="entry name" value="Glycosyltransferase_grp1"/>
</dbReference>